<evidence type="ECO:0000313" key="4">
    <source>
        <dbReference type="Proteomes" id="UP000631300"/>
    </source>
</evidence>
<name>A0A918JM62_9ALTE</name>
<feature type="signal peptide" evidence="1">
    <location>
        <begin position="1"/>
        <end position="21"/>
    </location>
</feature>
<comment type="caution">
    <text evidence="3">The sequence shown here is derived from an EMBL/GenBank/DDBJ whole genome shotgun (WGS) entry which is preliminary data.</text>
</comment>
<dbReference type="InterPro" id="IPR013766">
    <property type="entry name" value="Thioredoxin_domain"/>
</dbReference>
<protein>
    <submittedName>
        <fullName evidence="3">Thioredoxin family protein</fullName>
    </submittedName>
</protein>
<dbReference type="PROSITE" id="PS51352">
    <property type="entry name" value="THIOREDOXIN_2"/>
    <property type="match status" value="1"/>
</dbReference>
<dbReference type="Gene3D" id="3.40.30.10">
    <property type="entry name" value="Glutaredoxin"/>
    <property type="match status" value="1"/>
</dbReference>
<dbReference type="InterPro" id="IPR047262">
    <property type="entry name" value="PRX-like1"/>
</dbReference>
<dbReference type="EMBL" id="BMXP01000006">
    <property type="protein sequence ID" value="GGW89407.1"/>
    <property type="molecule type" value="Genomic_DNA"/>
</dbReference>
<keyword evidence="4" id="KW-1185">Reference proteome</keyword>
<dbReference type="GO" id="GO:0016491">
    <property type="term" value="F:oxidoreductase activity"/>
    <property type="evidence" value="ECO:0007669"/>
    <property type="project" value="InterPro"/>
</dbReference>
<reference evidence="3" key="1">
    <citation type="journal article" date="2014" name="Int. J. Syst. Evol. Microbiol.">
        <title>Complete genome sequence of Corynebacterium casei LMG S-19264T (=DSM 44701T), isolated from a smear-ripened cheese.</title>
        <authorList>
            <consortium name="US DOE Joint Genome Institute (JGI-PGF)"/>
            <person name="Walter F."/>
            <person name="Albersmeier A."/>
            <person name="Kalinowski J."/>
            <person name="Ruckert C."/>
        </authorList>
    </citation>
    <scope>NUCLEOTIDE SEQUENCE</scope>
    <source>
        <strain evidence="3">KCTC 22164</strain>
    </source>
</reference>
<dbReference type="InterPro" id="IPR000866">
    <property type="entry name" value="AhpC/TSA"/>
</dbReference>
<evidence type="ECO:0000259" key="2">
    <source>
        <dbReference type="PROSITE" id="PS51352"/>
    </source>
</evidence>
<dbReference type="PANTHER" id="PTHR43640:SF1">
    <property type="entry name" value="THIOREDOXIN-DEPENDENT PEROXIREDOXIN"/>
    <property type="match status" value="1"/>
</dbReference>
<gene>
    <name evidence="3" type="ORF">GCM10007391_24570</name>
</gene>
<keyword evidence="1" id="KW-0732">Signal</keyword>
<proteinExistence type="predicted"/>
<dbReference type="RefSeq" id="WP_189406785.1">
    <property type="nucleotide sequence ID" value="NZ_BMXP01000006.1"/>
</dbReference>
<dbReference type="Pfam" id="PF00578">
    <property type="entry name" value="AhpC-TSA"/>
    <property type="match status" value="1"/>
</dbReference>
<feature type="domain" description="Thioredoxin" evidence="2">
    <location>
        <begin position="22"/>
        <end position="174"/>
    </location>
</feature>
<dbReference type="PANTHER" id="PTHR43640">
    <property type="entry name" value="OS07G0260300 PROTEIN"/>
    <property type="match status" value="1"/>
</dbReference>
<sequence length="201" mass="21556">MHRKLLSGLAVAGILSTQAVAGSVNEPAPAFSLQNSYGETVSLSEFEGKHVILEWTNHECPYVKKHYGADNMQALQRTYTDEDVVWLTIISSAPGKQGHVSAQTANELTDSREAAPTHVLFDPDGDVGRMYKAKTTPHMYIVDPKGTLQYAGAIDSIKSANPADIPNAVNYVTSGMDALAAGSDPNPELTAPYGCSIKYKS</sequence>
<organism evidence="3 4">
    <name type="scientific">Alteromonas halophila</name>
    <dbReference type="NCBI Taxonomy" id="516698"/>
    <lineage>
        <taxon>Bacteria</taxon>
        <taxon>Pseudomonadati</taxon>
        <taxon>Pseudomonadota</taxon>
        <taxon>Gammaproteobacteria</taxon>
        <taxon>Alteromonadales</taxon>
        <taxon>Alteromonadaceae</taxon>
        <taxon>Alteromonas/Salinimonas group</taxon>
        <taxon>Alteromonas</taxon>
    </lineage>
</organism>
<dbReference type="GO" id="GO:0016209">
    <property type="term" value="F:antioxidant activity"/>
    <property type="evidence" value="ECO:0007669"/>
    <property type="project" value="InterPro"/>
</dbReference>
<evidence type="ECO:0000256" key="1">
    <source>
        <dbReference type="SAM" id="SignalP"/>
    </source>
</evidence>
<dbReference type="AlphaFoldDB" id="A0A918JM62"/>
<dbReference type="SUPFAM" id="SSF52833">
    <property type="entry name" value="Thioredoxin-like"/>
    <property type="match status" value="1"/>
</dbReference>
<evidence type="ECO:0000313" key="3">
    <source>
        <dbReference type="EMBL" id="GGW89407.1"/>
    </source>
</evidence>
<reference evidence="3" key="2">
    <citation type="submission" date="2020-09" db="EMBL/GenBank/DDBJ databases">
        <authorList>
            <person name="Sun Q."/>
            <person name="Kim S."/>
        </authorList>
    </citation>
    <scope>NUCLEOTIDE SEQUENCE</scope>
    <source>
        <strain evidence="3">KCTC 22164</strain>
    </source>
</reference>
<dbReference type="Proteomes" id="UP000631300">
    <property type="component" value="Unassembled WGS sequence"/>
</dbReference>
<dbReference type="InterPro" id="IPR036249">
    <property type="entry name" value="Thioredoxin-like_sf"/>
</dbReference>
<accession>A0A918JM62</accession>
<feature type="chain" id="PRO_5037755779" evidence="1">
    <location>
        <begin position="22"/>
        <end position="201"/>
    </location>
</feature>